<dbReference type="Pfam" id="PF01419">
    <property type="entry name" value="Jacalin"/>
    <property type="match status" value="1"/>
</dbReference>
<feature type="domain" description="Jacalin-type lectin" evidence="1">
    <location>
        <begin position="11"/>
        <end position="151"/>
    </location>
</feature>
<evidence type="ECO:0000313" key="2">
    <source>
        <dbReference type="EMBL" id="KZT57495.1"/>
    </source>
</evidence>
<dbReference type="SUPFAM" id="SSF51101">
    <property type="entry name" value="Mannose-binding lectins"/>
    <property type="match status" value="1"/>
</dbReference>
<proteinExistence type="predicted"/>
<evidence type="ECO:0000259" key="1">
    <source>
        <dbReference type="Pfam" id="PF01419"/>
    </source>
</evidence>
<protein>
    <recommendedName>
        <fullName evidence="1">Jacalin-type lectin domain-containing protein</fullName>
    </recommendedName>
</protein>
<accession>A0A165G1U0</accession>
<dbReference type="Proteomes" id="UP000076842">
    <property type="component" value="Unassembled WGS sequence"/>
</dbReference>
<sequence>MSASVTQTLSFGVHQGAAFDDITAIGGFPAVQNIKQIKQIRFMAGWLVDSVEITYLMNDGTTKVANHLGTAKPDVTVDFNDNELLIGVTGKTTIPGYYSNLPYLCYLQLVIMDTHTGKIRVVGPIGNGAGDAKYTGKTFAVAGPIIAFAGQLHSGGDPANALTLSFIKSEKLAVGKDVN</sequence>
<reference evidence="2 3" key="1">
    <citation type="journal article" date="2016" name="Mol. Biol. Evol.">
        <title>Comparative Genomics of Early-Diverging Mushroom-Forming Fungi Provides Insights into the Origins of Lignocellulose Decay Capabilities.</title>
        <authorList>
            <person name="Nagy L.G."/>
            <person name="Riley R."/>
            <person name="Tritt A."/>
            <person name="Adam C."/>
            <person name="Daum C."/>
            <person name="Floudas D."/>
            <person name="Sun H."/>
            <person name="Yadav J.S."/>
            <person name="Pangilinan J."/>
            <person name="Larsson K.H."/>
            <person name="Matsuura K."/>
            <person name="Barry K."/>
            <person name="Labutti K."/>
            <person name="Kuo R."/>
            <person name="Ohm R.A."/>
            <person name="Bhattacharya S.S."/>
            <person name="Shirouzu T."/>
            <person name="Yoshinaga Y."/>
            <person name="Martin F.M."/>
            <person name="Grigoriev I.V."/>
            <person name="Hibbett D.S."/>
        </authorList>
    </citation>
    <scope>NUCLEOTIDE SEQUENCE [LARGE SCALE GENOMIC DNA]</scope>
    <source>
        <strain evidence="2 3">HHB12733</strain>
    </source>
</reference>
<dbReference type="Gene3D" id="2.100.10.30">
    <property type="entry name" value="Jacalin-like lectin domain"/>
    <property type="match status" value="1"/>
</dbReference>
<keyword evidence="3" id="KW-1185">Reference proteome</keyword>
<name>A0A165G1U0_9BASI</name>
<dbReference type="InterPro" id="IPR001229">
    <property type="entry name" value="Jacalin-like_lectin_dom"/>
</dbReference>
<dbReference type="InParanoid" id="A0A165G1U0"/>
<dbReference type="OrthoDB" id="3349613at2759"/>
<gene>
    <name evidence="2" type="ORF">CALCODRAFT_517454</name>
</gene>
<organism evidence="2 3">
    <name type="scientific">Calocera cornea HHB12733</name>
    <dbReference type="NCBI Taxonomy" id="1353952"/>
    <lineage>
        <taxon>Eukaryota</taxon>
        <taxon>Fungi</taxon>
        <taxon>Dikarya</taxon>
        <taxon>Basidiomycota</taxon>
        <taxon>Agaricomycotina</taxon>
        <taxon>Dacrymycetes</taxon>
        <taxon>Dacrymycetales</taxon>
        <taxon>Dacrymycetaceae</taxon>
        <taxon>Calocera</taxon>
    </lineage>
</organism>
<dbReference type="AlphaFoldDB" id="A0A165G1U0"/>
<dbReference type="EMBL" id="KV423963">
    <property type="protein sequence ID" value="KZT57495.1"/>
    <property type="molecule type" value="Genomic_DNA"/>
</dbReference>
<evidence type="ECO:0000313" key="3">
    <source>
        <dbReference type="Proteomes" id="UP000076842"/>
    </source>
</evidence>
<dbReference type="InterPro" id="IPR036404">
    <property type="entry name" value="Jacalin-like_lectin_dom_sf"/>
</dbReference>